<evidence type="ECO:0000313" key="6">
    <source>
        <dbReference type="Proteomes" id="UP000693892"/>
    </source>
</evidence>
<dbReference type="NCBIfam" id="TIGR01256">
    <property type="entry name" value="modA"/>
    <property type="match status" value="1"/>
</dbReference>
<keyword evidence="6" id="KW-1185">Reference proteome</keyword>
<keyword evidence="3 4" id="KW-0732">Signal</keyword>
<dbReference type="Proteomes" id="UP000693892">
    <property type="component" value="Unassembled WGS sequence"/>
</dbReference>
<sequence length="275" mass="27721">MNTTTTRTIRGLAAAGFALALLAGCASAPDASTGGDAEPAPASELTGTLTVSAAASLQPAFEQLTAAFQELHPGVTFEGLTFDGSSTLATQIIGGAPVDVFASADENNMDKVAEEGLLASDPVIFATSSLQIAVAPGNPLGIETLADLVKPGPDGELPIVVVCAPEVPCGAASQQLLERDDVALEPVSEEQNVTAVLTKVSNDEADAGLIYRSDVLRSDGAVEGIEIEGSIEAAGSYVIAPLAGSGSPDAAQAFADFMLSDEAQSLFEQLGFGPA</sequence>
<dbReference type="AlphaFoldDB" id="A0A916NF07"/>
<dbReference type="PANTHER" id="PTHR30632">
    <property type="entry name" value="MOLYBDATE-BINDING PERIPLASMIC PROTEIN"/>
    <property type="match status" value="1"/>
</dbReference>
<evidence type="ECO:0000256" key="4">
    <source>
        <dbReference type="SAM" id="SignalP"/>
    </source>
</evidence>
<accession>A0A916NF07</accession>
<proteinExistence type="inferred from homology"/>
<feature type="chain" id="PRO_5037318296" evidence="4">
    <location>
        <begin position="29"/>
        <end position="275"/>
    </location>
</feature>
<dbReference type="InterPro" id="IPR005950">
    <property type="entry name" value="ModA"/>
</dbReference>
<dbReference type="Pfam" id="PF13531">
    <property type="entry name" value="SBP_bac_11"/>
    <property type="match status" value="1"/>
</dbReference>
<reference evidence="5" key="1">
    <citation type="submission" date="2021-06" db="EMBL/GenBank/DDBJ databases">
        <authorList>
            <person name="Criscuolo A."/>
        </authorList>
    </citation>
    <scope>NUCLEOTIDE SEQUENCE</scope>
    <source>
        <strain evidence="5">CIP111803</strain>
    </source>
</reference>
<dbReference type="PIRSF" id="PIRSF004846">
    <property type="entry name" value="ModA"/>
    <property type="match status" value="1"/>
</dbReference>
<organism evidence="5 6">
    <name type="scientific">Leucobacter soli</name>
    <dbReference type="NCBI Taxonomy" id="2812850"/>
    <lineage>
        <taxon>Bacteria</taxon>
        <taxon>Bacillati</taxon>
        <taxon>Actinomycetota</taxon>
        <taxon>Actinomycetes</taxon>
        <taxon>Micrococcales</taxon>
        <taxon>Microbacteriaceae</taxon>
        <taxon>Leucobacter</taxon>
    </lineage>
</organism>
<evidence type="ECO:0000256" key="2">
    <source>
        <dbReference type="ARBA" id="ARBA00022723"/>
    </source>
</evidence>
<dbReference type="PANTHER" id="PTHR30632:SF0">
    <property type="entry name" value="SULFATE-BINDING PROTEIN"/>
    <property type="match status" value="1"/>
</dbReference>
<dbReference type="PROSITE" id="PS51257">
    <property type="entry name" value="PROKAR_LIPOPROTEIN"/>
    <property type="match status" value="1"/>
</dbReference>
<dbReference type="GO" id="GO:0015689">
    <property type="term" value="P:molybdate ion transport"/>
    <property type="evidence" value="ECO:0007669"/>
    <property type="project" value="InterPro"/>
</dbReference>
<evidence type="ECO:0000256" key="3">
    <source>
        <dbReference type="ARBA" id="ARBA00022729"/>
    </source>
</evidence>
<evidence type="ECO:0000256" key="1">
    <source>
        <dbReference type="ARBA" id="ARBA00009175"/>
    </source>
</evidence>
<name>A0A916NF07_9MICO</name>
<gene>
    <name evidence="5" type="primary">modA</name>
    <name evidence="5" type="ORF">LEUCIP111803_00301</name>
</gene>
<dbReference type="InterPro" id="IPR050682">
    <property type="entry name" value="ModA/WtpA"/>
</dbReference>
<comment type="similarity">
    <text evidence="1">Belongs to the bacterial solute-binding protein ModA family.</text>
</comment>
<feature type="signal peptide" evidence="4">
    <location>
        <begin position="1"/>
        <end position="28"/>
    </location>
</feature>
<comment type="caution">
    <text evidence="5">The sequence shown here is derived from an EMBL/GenBank/DDBJ whole genome shotgun (WGS) entry which is preliminary data.</text>
</comment>
<protein>
    <submittedName>
        <fullName evidence="5">Molybdate-binding protein ModA</fullName>
    </submittedName>
</protein>
<keyword evidence="2" id="KW-0479">Metal-binding</keyword>
<evidence type="ECO:0000313" key="5">
    <source>
        <dbReference type="EMBL" id="CAG7599498.1"/>
    </source>
</evidence>
<dbReference type="EMBL" id="CAJVAP010000003">
    <property type="protein sequence ID" value="CAG7599498.1"/>
    <property type="molecule type" value="Genomic_DNA"/>
</dbReference>
<dbReference type="GO" id="GO:0030973">
    <property type="term" value="F:molybdate ion binding"/>
    <property type="evidence" value="ECO:0007669"/>
    <property type="project" value="TreeGrafter"/>
</dbReference>
<dbReference type="GO" id="GO:0046872">
    <property type="term" value="F:metal ion binding"/>
    <property type="evidence" value="ECO:0007669"/>
    <property type="project" value="UniProtKB-KW"/>
</dbReference>
<dbReference type="RefSeq" id="WP_218113958.1">
    <property type="nucleotide sequence ID" value="NZ_CAJVAP010000003.1"/>
</dbReference>